<dbReference type="SUPFAM" id="SSF48498">
    <property type="entry name" value="Tetracyclin repressor-like, C-terminal domain"/>
    <property type="match status" value="1"/>
</dbReference>
<evidence type="ECO:0000259" key="1">
    <source>
        <dbReference type="Pfam" id="PF17931"/>
    </source>
</evidence>
<proteinExistence type="predicted"/>
<name>A0A6L9EAS7_9FLAO</name>
<dbReference type="Gene3D" id="1.10.357.10">
    <property type="entry name" value="Tetracycline Repressor, domain 2"/>
    <property type="match status" value="1"/>
</dbReference>
<protein>
    <submittedName>
        <fullName evidence="2">TetR/AcrR family transcriptional regulator</fullName>
    </submittedName>
</protein>
<comment type="caution">
    <text evidence="2">The sequence shown here is derived from an EMBL/GenBank/DDBJ whole genome shotgun (WGS) entry which is preliminary data.</text>
</comment>
<dbReference type="AlphaFoldDB" id="A0A6L9EAS7"/>
<evidence type="ECO:0000313" key="2">
    <source>
        <dbReference type="EMBL" id="NAS11846.1"/>
    </source>
</evidence>
<dbReference type="InterPro" id="IPR036271">
    <property type="entry name" value="Tet_transcr_reg_TetR-rel_C_sf"/>
</dbReference>
<dbReference type="RefSeq" id="WP_161434886.1">
    <property type="nucleotide sequence ID" value="NZ_WXYO01000003.1"/>
</dbReference>
<dbReference type="InterPro" id="IPR009057">
    <property type="entry name" value="Homeodomain-like_sf"/>
</dbReference>
<dbReference type="Pfam" id="PF17931">
    <property type="entry name" value="TetR_C_23"/>
    <property type="match status" value="1"/>
</dbReference>
<sequence>MATKAAAKKDLRKNIISAYMEFVLENETRPRSVFKFCKLNNIKEEDFYKHFGSIEGLEKEVWQQFYHQTSSLLEKNEAYESYSSRDKMLSFFFTFFELLTLNRSYALFALGSHKNTLSSLEQLSVLRRSYKDFVNLLISEDNAEKNLKITKYNPKLLSEAAWLQFLFLLKFWIDDSSAGFEKTDLAIEKSVNTIFDVFDNTPLERIVDLGKFLFKERFA</sequence>
<evidence type="ECO:0000313" key="3">
    <source>
        <dbReference type="Proteomes" id="UP000475249"/>
    </source>
</evidence>
<dbReference type="EMBL" id="WXYO01000003">
    <property type="protein sequence ID" value="NAS11846.1"/>
    <property type="molecule type" value="Genomic_DNA"/>
</dbReference>
<feature type="domain" description="Tetracyclin repressor-like C-terminal" evidence="1">
    <location>
        <begin position="87"/>
        <end position="213"/>
    </location>
</feature>
<keyword evidence="3" id="KW-1185">Reference proteome</keyword>
<dbReference type="InterPro" id="IPR041673">
    <property type="entry name" value="TetR_C_23"/>
</dbReference>
<dbReference type="SUPFAM" id="SSF46689">
    <property type="entry name" value="Homeodomain-like"/>
    <property type="match status" value="1"/>
</dbReference>
<organism evidence="2 3">
    <name type="scientific">Poritiphilus flavus</name>
    <dbReference type="NCBI Taxonomy" id="2697053"/>
    <lineage>
        <taxon>Bacteria</taxon>
        <taxon>Pseudomonadati</taxon>
        <taxon>Bacteroidota</taxon>
        <taxon>Flavobacteriia</taxon>
        <taxon>Flavobacteriales</taxon>
        <taxon>Flavobacteriaceae</taxon>
        <taxon>Poritiphilus</taxon>
    </lineage>
</organism>
<gene>
    <name evidence="2" type="ORF">GTQ38_07535</name>
</gene>
<reference evidence="2 3" key="1">
    <citation type="submission" date="2020-01" db="EMBL/GenBank/DDBJ databases">
        <title>Bacteria diversity of Porities sp.</title>
        <authorList>
            <person name="Wang G."/>
        </authorList>
    </citation>
    <scope>NUCLEOTIDE SEQUENCE [LARGE SCALE GENOMIC DNA]</scope>
    <source>
        <strain evidence="2 3">R33</strain>
    </source>
</reference>
<accession>A0A6L9EAS7</accession>
<dbReference type="Proteomes" id="UP000475249">
    <property type="component" value="Unassembled WGS sequence"/>
</dbReference>